<organism evidence="9 10">
    <name type="scientific">Streptomyces noursei</name>
    <name type="common">Streptomyces albulus</name>
    <dbReference type="NCBI Taxonomy" id="1971"/>
    <lineage>
        <taxon>Bacteria</taxon>
        <taxon>Bacillati</taxon>
        <taxon>Actinomycetota</taxon>
        <taxon>Actinomycetes</taxon>
        <taxon>Kitasatosporales</taxon>
        <taxon>Streptomycetaceae</taxon>
        <taxon>Streptomyces</taxon>
    </lineage>
</organism>
<evidence type="ECO:0000259" key="8">
    <source>
        <dbReference type="Pfam" id="PF01435"/>
    </source>
</evidence>
<dbReference type="CDD" id="cd07329">
    <property type="entry name" value="M56_like"/>
    <property type="match status" value="1"/>
</dbReference>
<evidence type="ECO:0000313" key="9">
    <source>
        <dbReference type="EMBL" id="PNE40668.1"/>
    </source>
</evidence>
<gene>
    <name evidence="9" type="ORF">AOB60_07455</name>
</gene>
<keyword evidence="5" id="KW-0862">Zinc</keyword>
<evidence type="ECO:0000256" key="6">
    <source>
        <dbReference type="ARBA" id="ARBA00023049"/>
    </source>
</evidence>
<comment type="cofactor">
    <cofactor evidence="1">
        <name>Zn(2+)</name>
        <dbReference type="ChEBI" id="CHEBI:29105"/>
    </cofactor>
</comment>
<dbReference type="Gene3D" id="3.30.2010.10">
    <property type="entry name" value="Metalloproteases ('zincins'), catalytic domain"/>
    <property type="match status" value="1"/>
</dbReference>
<dbReference type="GO" id="GO:0006508">
    <property type="term" value="P:proteolysis"/>
    <property type="evidence" value="ECO:0007669"/>
    <property type="project" value="UniProtKB-KW"/>
</dbReference>
<dbReference type="Pfam" id="PF01435">
    <property type="entry name" value="Peptidase_M48"/>
    <property type="match status" value="1"/>
</dbReference>
<keyword evidence="3" id="KW-0479">Metal-binding</keyword>
<accession>A0A2N8PI66</accession>
<dbReference type="GO" id="GO:0046872">
    <property type="term" value="F:metal ion binding"/>
    <property type="evidence" value="ECO:0007669"/>
    <property type="project" value="UniProtKB-KW"/>
</dbReference>
<feature type="domain" description="Peptidase M48" evidence="8">
    <location>
        <begin position="134"/>
        <end position="332"/>
    </location>
</feature>
<dbReference type="GO" id="GO:0004222">
    <property type="term" value="F:metalloendopeptidase activity"/>
    <property type="evidence" value="ECO:0007669"/>
    <property type="project" value="InterPro"/>
</dbReference>
<feature type="transmembrane region" description="Helical" evidence="7">
    <location>
        <begin position="541"/>
        <end position="565"/>
    </location>
</feature>
<keyword evidence="6" id="KW-0482">Metalloprotease</keyword>
<feature type="transmembrane region" description="Helical" evidence="7">
    <location>
        <begin position="449"/>
        <end position="470"/>
    </location>
</feature>
<keyword evidence="4" id="KW-0378">Hydrolase</keyword>
<feature type="transmembrane region" description="Helical" evidence="7">
    <location>
        <begin position="606"/>
        <end position="627"/>
    </location>
</feature>
<dbReference type="AlphaFoldDB" id="A0A2N8PI66"/>
<feature type="transmembrane region" description="Helical" evidence="7">
    <location>
        <begin position="94"/>
        <end position="115"/>
    </location>
</feature>
<name>A0A2N8PI66_STRNR</name>
<feature type="transmembrane region" description="Helical" evidence="7">
    <location>
        <begin position="732"/>
        <end position="751"/>
    </location>
</feature>
<feature type="transmembrane region" description="Helical" evidence="7">
    <location>
        <begin position="482"/>
        <end position="502"/>
    </location>
</feature>
<reference evidence="10" key="1">
    <citation type="submission" date="2015-09" db="EMBL/GenBank/DDBJ databases">
        <authorList>
            <person name="Graham D.E."/>
            <person name="Mahan K.M."/>
            <person name="Klingeman D.M."/>
            <person name="Fida T."/>
            <person name="Giannone R.J."/>
            <person name="Hettich R.L."/>
            <person name="Parry R.J."/>
            <person name="Spain J.C."/>
        </authorList>
    </citation>
    <scope>NUCLEOTIDE SEQUENCE [LARGE SCALE GENOMIC DNA]</scope>
    <source>
        <strain evidence="10">JCM 4701</strain>
    </source>
</reference>
<sequence length="969" mass="104766">MATMATPTPVGDRPVSAGTTMRFALLVVLILVTSGLMLLYMAYWWVSKADSYRCSLAAGVDPDHATDLQIIVSRSTQSLAYLDCQRRYAQPPPWWVPLSCLVLLSVAAVALFYWLPVWKARRGRAVPLTAVDHDGEIRRVLEEVAAVAGLDRMPRVLVDPTAASVGALVFGRNGRPIMSLHGGLLARRHRDPEGFRAVLLHEFAHIRNGDVTLTYATVALWRVFLTLVTPPFLVGLAMYLVYGVRLGSPVFVGPSRSFLQTAFLVVLVYLARSDVLRSREIHADRAAVRWGADLRGWHVGVPPSGDGVLRRGLASFVALWRTHPRWDLRRDALTDSGPVYGVPALPMFLTGAAATLISSQLALALTPYTQQTSGTLTAQTAALAAAGIVTGVAGITLWRAVIHTALTGRRPPSGVRAGLWLGAGMAAGTLVTGQGTIEQFFPSQNARLVQFLIGGPAFTWWTAQCAQLWVRRWRGRTIRPMLTAGLAAGGLALAQWLTWWQINAPIGTGWWYEPAGVRRWLEQAYPGPAGDHGAVLSGISVVFPVVLSLNGAPLAAAAAAALWLVPLAAWTTRSASAALPWTRTAALDIEGAVEPAAESLPRLRGVLLPGLLCGAGGWAVVVTVLAYLHSGVWGAPPQGASLQGLVFFAWTYVGLTAMAVTAAVVAAVRASRYRLLRTLIAAQTAAVMGLAGLFVLLSFDGCIDRLSLAQSSCAWRPSRILDWQDLRTVLDFTLTTVTVAALVVAAVVSAVRRVRTFRQRRPAAADPPGRDGTAFRRVCLGTLCAVVLAVSVIEAAHQQERTLQKPDLRTFQRQVLQISPGIKAVPVAPRTKALQMDAWSDLGGKALLERLRSQRDGIVARVRAIDRRAPLTALYRIRPNCEDIGRTALDAYAYFRVPDARAQMLWQRFILNAAAATVECRKAFDHLGAGRSKDAVATFRTSFREIGAAYSFSTAIDSRVEEVRRAGRI</sequence>
<dbReference type="EMBL" id="LJSN01000002">
    <property type="protein sequence ID" value="PNE40668.1"/>
    <property type="molecule type" value="Genomic_DNA"/>
</dbReference>
<evidence type="ECO:0000256" key="3">
    <source>
        <dbReference type="ARBA" id="ARBA00022723"/>
    </source>
</evidence>
<feature type="transmembrane region" description="Helical" evidence="7">
    <location>
        <begin position="23"/>
        <end position="46"/>
    </location>
</feature>
<dbReference type="InterPro" id="IPR001915">
    <property type="entry name" value="Peptidase_M48"/>
</dbReference>
<evidence type="ECO:0000256" key="2">
    <source>
        <dbReference type="ARBA" id="ARBA00022670"/>
    </source>
</evidence>
<dbReference type="RefSeq" id="WP_102923215.1">
    <property type="nucleotide sequence ID" value="NZ_LJSN01000002.1"/>
</dbReference>
<evidence type="ECO:0000256" key="4">
    <source>
        <dbReference type="ARBA" id="ARBA00022801"/>
    </source>
</evidence>
<keyword evidence="10" id="KW-1185">Reference proteome</keyword>
<feature type="transmembrane region" description="Helical" evidence="7">
    <location>
        <begin position="254"/>
        <end position="271"/>
    </location>
</feature>
<feature type="transmembrane region" description="Helical" evidence="7">
    <location>
        <begin position="419"/>
        <end position="437"/>
    </location>
</feature>
<evidence type="ECO:0000256" key="5">
    <source>
        <dbReference type="ARBA" id="ARBA00022833"/>
    </source>
</evidence>
<keyword evidence="7" id="KW-1133">Transmembrane helix</keyword>
<dbReference type="Proteomes" id="UP000236047">
    <property type="component" value="Unassembled WGS sequence"/>
</dbReference>
<feature type="transmembrane region" description="Helical" evidence="7">
    <location>
        <begin position="223"/>
        <end position="242"/>
    </location>
</feature>
<keyword evidence="7" id="KW-0812">Transmembrane</keyword>
<proteinExistence type="predicted"/>
<keyword evidence="7" id="KW-0472">Membrane</keyword>
<feature type="transmembrane region" description="Helical" evidence="7">
    <location>
        <begin position="339"/>
        <end position="364"/>
    </location>
</feature>
<feature type="transmembrane region" description="Helical" evidence="7">
    <location>
        <begin position="680"/>
        <end position="699"/>
    </location>
</feature>
<evidence type="ECO:0000256" key="1">
    <source>
        <dbReference type="ARBA" id="ARBA00001947"/>
    </source>
</evidence>
<evidence type="ECO:0000256" key="7">
    <source>
        <dbReference type="SAM" id="Phobius"/>
    </source>
</evidence>
<protein>
    <recommendedName>
        <fullName evidence="8">Peptidase M48 domain-containing protein</fullName>
    </recommendedName>
</protein>
<keyword evidence="2" id="KW-0645">Protease</keyword>
<feature type="transmembrane region" description="Helical" evidence="7">
    <location>
        <begin position="647"/>
        <end position="668"/>
    </location>
</feature>
<evidence type="ECO:0000313" key="10">
    <source>
        <dbReference type="Proteomes" id="UP000236047"/>
    </source>
</evidence>
<feature type="transmembrane region" description="Helical" evidence="7">
    <location>
        <begin position="376"/>
        <end position="398"/>
    </location>
</feature>
<comment type="caution">
    <text evidence="9">The sequence shown here is derived from an EMBL/GenBank/DDBJ whole genome shotgun (WGS) entry which is preliminary data.</text>
</comment>